<feature type="region of interest" description="Disordered" evidence="6">
    <location>
        <begin position="266"/>
        <end position="301"/>
    </location>
</feature>
<keyword evidence="5" id="KW-0175">Coiled coil</keyword>
<dbReference type="PANTHER" id="PTHR18905">
    <property type="entry name" value="NINEIN"/>
    <property type="match status" value="1"/>
</dbReference>
<dbReference type="GO" id="GO:0034454">
    <property type="term" value="P:microtubule anchoring at centrosome"/>
    <property type="evidence" value="ECO:0007669"/>
    <property type="project" value="TreeGrafter"/>
</dbReference>
<feature type="region of interest" description="Disordered" evidence="6">
    <location>
        <begin position="681"/>
        <end position="705"/>
    </location>
</feature>
<feature type="region of interest" description="Disordered" evidence="6">
    <location>
        <begin position="460"/>
        <end position="510"/>
    </location>
</feature>
<evidence type="ECO:0000313" key="7">
    <source>
        <dbReference type="Proteomes" id="UP001318040"/>
    </source>
</evidence>
<dbReference type="AlphaFoldDB" id="A0AAJ7XF34"/>
<organism evidence="7 8">
    <name type="scientific">Petromyzon marinus</name>
    <name type="common">Sea lamprey</name>
    <dbReference type="NCBI Taxonomy" id="7757"/>
    <lineage>
        <taxon>Eukaryota</taxon>
        <taxon>Metazoa</taxon>
        <taxon>Chordata</taxon>
        <taxon>Craniata</taxon>
        <taxon>Vertebrata</taxon>
        <taxon>Cyclostomata</taxon>
        <taxon>Hyperoartia</taxon>
        <taxon>Petromyzontiformes</taxon>
        <taxon>Petromyzontidae</taxon>
        <taxon>Petromyzon</taxon>
    </lineage>
</organism>
<dbReference type="GO" id="GO:0005813">
    <property type="term" value="C:centrosome"/>
    <property type="evidence" value="ECO:0007669"/>
    <property type="project" value="UniProtKB-SubCell"/>
</dbReference>
<keyword evidence="3" id="KW-0597">Phosphoprotein</keyword>
<dbReference type="RefSeq" id="XP_032830920.1">
    <property type="nucleotide sequence ID" value="XM_032975029.1"/>
</dbReference>
<evidence type="ECO:0000313" key="10">
    <source>
        <dbReference type="RefSeq" id="XP_032830920.1"/>
    </source>
</evidence>
<dbReference type="PANTHER" id="PTHR18905:SF13">
    <property type="entry name" value="NON-CENTROSOMAL MICROTUBULE ARRAY"/>
    <property type="match status" value="1"/>
</dbReference>
<keyword evidence="7" id="KW-1185">Reference proteome</keyword>
<dbReference type="Proteomes" id="UP001318040">
    <property type="component" value="Chromosome 55"/>
</dbReference>
<dbReference type="KEGG" id="pmrn:116954480"/>
<name>A0AAJ7XF34_PETMA</name>
<keyword evidence="2" id="KW-0963">Cytoplasm</keyword>
<feature type="compositionally biased region" description="Polar residues" evidence="6">
    <location>
        <begin position="469"/>
        <end position="479"/>
    </location>
</feature>
<feature type="coiled-coil region" evidence="5">
    <location>
        <begin position="134"/>
        <end position="197"/>
    </location>
</feature>
<keyword evidence="4" id="KW-0206">Cytoskeleton</keyword>
<evidence type="ECO:0000256" key="1">
    <source>
        <dbReference type="ARBA" id="ARBA00004300"/>
    </source>
</evidence>
<protein>
    <submittedName>
        <fullName evidence="8 9">Ninein-like</fullName>
    </submittedName>
</protein>
<accession>A0AAJ7XF34</accession>
<reference evidence="8 9" key="1">
    <citation type="submission" date="2025-04" db="UniProtKB">
        <authorList>
            <consortium name="RefSeq"/>
        </authorList>
    </citation>
    <scope>IDENTIFICATION</scope>
    <source>
        <tissue evidence="8 9">Sperm</tissue>
    </source>
</reference>
<evidence type="ECO:0000256" key="5">
    <source>
        <dbReference type="SAM" id="Coils"/>
    </source>
</evidence>
<sequence length="705" mass="77228">MDAHAGPWLFSALDDGSGSVSCERMLEFWHREGITDAGAILQALGLDCRATVSLDELCRLVDEQLPCAGGYAAQALLVACKHEVAQLRSWLGELGAERDSLRASLRSARLHAEQLARDADEQVASANAHHHADLRRLEQAQAEALATLRSERERELERSEREERAWQAELGRLHAERRQLRSEVELAYARCSRLETELADAGAQCAVGQRGVCDPGLGEPEPGGSARPSLPIVRPGEVTRLSRQSLNKTNYCKSECKATESQENGVEVCGNKTGQSDEPADKRPSWQTSEHIHNNNNNKTCQQGIEQCGTKPARRSEQLSREQFGKVSSEHCKDEVREKCDKLTKVRVYNPSSGQVSKLASAQSNEQTRDHIDKLSLKHNVKETKEYYRQVREQTIIQYREQTNIEASKPVLAPTNEQANGQCSEQFTEIVTELNGKTATEPCTEQHSEKLPELVSKESAHLAPDKQTVELTSTQTTKPGSEESMVKTKLGTDTSASECSAGHNGEQTSRQTKQQCSETCNKSGEGLGERACRQRMTAQSSGAPCEKRSGGELSVCERSRKFGSPSINSDAKGNFTAAPQRPNPWSRAAGLGAAALGAALDEAVALLQRLEALALQLLSACCPQGTLLLRVLWSGLYSHAEWFAPPLSWLYQELARARQLLTTARRQHRSLSTLVLAAPCDARGSPERPPASRSAERAVALSGRS</sequence>
<evidence type="ECO:0000313" key="9">
    <source>
        <dbReference type="RefSeq" id="XP_032830919.1"/>
    </source>
</evidence>
<dbReference type="RefSeq" id="XP_032830918.1">
    <property type="nucleotide sequence ID" value="XM_032975027.1"/>
</dbReference>
<feature type="compositionally biased region" description="Polar residues" evidence="6">
    <location>
        <begin position="285"/>
        <end position="301"/>
    </location>
</feature>
<evidence type="ECO:0000256" key="4">
    <source>
        <dbReference type="ARBA" id="ARBA00023212"/>
    </source>
</evidence>
<dbReference type="RefSeq" id="XP_032830919.1">
    <property type="nucleotide sequence ID" value="XM_032975028.1"/>
</dbReference>
<gene>
    <name evidence="8 9 10" type="primary">LOC116954480</name>
</gene>
<evidence type="ECO:0000256" key="3">
    <source>
        <dbReference type="ARBA" id="ARBA00022553"/>
    </source>
</evidence>
<evidence type="ECO:0000256" key="6">
    <source>
        <dbReference type="SAM" id="MobiDB-lite"/>
    </source>
</evidence>
<evidence type="ECO:0000313" key="8">
    <source>
        <dbReference type="RefSeq" id="XP_032830918.1"/>
    </source>
</evidence>
<proteinExistence type="predicted"/>
<comment type="subcellular location">
    <subcellularLocation>
        <location evidence="1">Cytoplasm</location>
        <location evidence="1">Cytoskeleton</location>
        <location evidence="1">Microtubule organizing center</location>
        <location evidence="1">Centrosome</location>
    </subcellularLocation>
</comment>
<evidence type="ECO:0000256" key="2">
    <source>
        <dbReference type="ARBA" id="ARBA00022490"/>
    </source>
</evidence>